<organism evidence="1 3">
    <name type="scientific">Rhizophagus clarus</name>
    <dbReference type="NCBI Taxonomy" id="94130"/>
    <lineage>
        <taxon>Eukaryota</taxon>
        <taxon>Fungi</taxon>
        <taxon>Fungi incertae sedis</taxon>
        <taxon>Mucoromycota</taxon>
        <taxon>Glomeromycotina</taxon>
        <taxon>Glomeromycetes</taxon>
        <taxon>Glomerales</taxon>
        <taxon>Glomeraceae</taxon>
        <taxon>Rhizophagus</taxon>
    </lineage>
</organism>
<evidence type="ECO:0000313" key="2">
    <source>
        <dbReference type="EMBL" id="GES86386.1"/>
    </source>
</evidence>
<comment type="caution">
    <text evidence="1">The sequence shown here is derived from an EMBL/GenBank/DDBJ whole genome shotgun (WGS) entry which is preliminary data.</text>
</comment>
<gene>
    <name evidence="2" type="ORF">RCL2_001344000</name>
    <name evidence="1" type="ORF">RclHR1_09150004</name>
</gene>
<keyword evidence="3" id="KW-1185">Reference proteome</keyword>
<dbReference type="EMBL" id="BLAL01000160">
    <property type="protein sequence ID" value="GES86386.1"/>
    <property type="molecule type" value="Genomic_DNA"/>
</dbReference>
<accession>A0A2Z6S9J0</accession>
<evidence type="ECO:0000313" key="1">
    <source>
        <dbReference type="EMBL" id="GBC09833.1"/>
    </source>
</evidence>
<dbReference type="OrthoDB" id="2383906at2759"/>
<reference evidence="1 3" key="1">
    <citation type="submission" date="2017-11" db="EMBL/GenBank/DDBJ databases">
        <title>The genome of Rhizophagus clarus HR1 reveals common genetic basis of auxotrophy among arbuscular mycorrhizal fungi.</title>
        <authorList>
            <person name="Kobayashi Y."/>
        </authorList>
    </citation>
    <scope>NUCLEOTIDE SEQUENCE [LARGE SCALE GENOMIC DNA]</scope>
    <source>
        <strain evidence="1 3">HR1</strain>
    </source>
</reference>
<dbReference type="Proteomes" id="UP000247702">
    <property type="component" value="Unassembled WGS sequence"/>
</dbReference>
<dbReference type="AlphaFoldDB" id="A0A2Z6S9J0"/>
<evidence type="ECO:0000313" key="3">
    <source>
        <dbReference type="Proteomes" id="UP000247702"/>
    </source>
</evidence>
<name>A0A2Z6S9J0_9GLOM</name>
<reference evidence="2" key="2">
    <citation type="submission" date="2019-10" db="EMBL/GenBank/DDBJ databases">
        <title>Conservation and host-specific expression of non-tandemly repeated heterogenous ribosome RNA gene in arbuscular mycorrhizal fungi.</title>
        <authorList>
            <person name="Maeda T."/>
            <person name="Kobayashi Y."/>
            <person name="Nakagawa T."/>
            <person name="Ezawa T."/>
            <person name="Yamaguchi K."/>
            <person name="Bino T."/>
            <person name="Nishimoto Y."/>
            <person name="Shigenobu S."/>
            <person name="Kawaguchi M."/>
        </authorList>
    </citation>
    <scope>NUCLEOTIDE SEQUENCE</scope>
    <source>
        <strain evidence="2">HR1</strain>
    </source>
</reference>
<protein>
    <submittedName>
        <fullName evidence="1">Uncharacterized protein</fullName>
    </submittedName>
</protein>
<sequence>MSSSNYAQKTCGTPSYIQKIRLDNHVCKIRKRKPTKVCPDCKETNDSVELFSSKVNKLEQVIDNFYKNLTKKNQFSTFNAKFHLNNVPCELEYDLSKFSLESLHKLMIFTTKHCNNDNKYPSSIPSNKIIENEKFIKAKSTLD</sequence>
<dbReference type="Proteomes" id="UP000615446">
    <property type="component" value="Unassembled WGS sequence"/>
</dbReference>
<dbReference type="EMBL" id="BEXD01004332">
    <property type="protein sequence ID" value="GBC09833.1"/>
    <property type="molecule type" value="Genomic_DNA"/>
</dbReference>
<proteinExistence type="predicted"/>